<comment type="caution">
    <text evidence="4">The sequence shown here is derived from an EMBL/GenBank/DDBJ whole genome shotgun (WGS) entry which is preliminary data.</text>
</comment>
<dbReference type="PANTHER" id="PTHR43653:SF1">
    <property type="entry name" value="CYTOCHROME C-TYPE BIOGENESIS PROTEIN CCMF"/>
    <property type="match status" value="1"/>
</dbReference>
<dbReference type="InterPro" id="IPR003567">
    <property type="entry name" value="Cyt_c_biogenesis"/>
</dbReference>
<keyword evidence="3" id="KW-0472">Membrane</keyword>
<feature type="transmembrane region" description="Helical" evidence="3">
    <location>
        <begin position="118"/>
        <end position="139"/>
    </location>
</feature>
<protein>
    <submittedName>
        <fullName evidence="4">Uncharacterized protein</fullName>
    </submittedName>
</protein>
<dbReference type="PANTHER" id="PTHR43653">
    <property type="entry name" value="CYTOCHROME C ASSEMBLY PROTEIN-RELATED"/>
    <property type="match status" value="1"/>
</dbReference>
<keyword evidence="5" id="KW-1185">Reference proteome</keyword>
<evidence type="ECO:0000256" key="3">
    <source>
        <dbReference type="SAM" id="Phobius"/>
    </source>
</evidence>
<proteinExistence type="inferred from homology"/>
<comment type="similarity">
    <text evidence="1">Belongs to the CcmF/CycK/Ccl1/NrfE/CcsA family.</text>
</comment>
<evidence type="ECO:0000313" key="5">
    <source>
        <dbReference type="Proteomes" id="UP000236630"/>
    </source>
</evidence>
<gene>
    <name evidence="4" type="ORF">CUMW_061460</name>
</gene>
<keyword evidence="2" id="KW-0201">Cytochrome c-type biogenesis</keyword>
<dbReference type="PRINTS" id="PR01410">
    <property type="entry name" value="CCBIOGENESIS"/>
</dbReference>
<dbReference type="Proteomes" id="UP000236630">
    <property type="component" value="Unassembled WGS sequence"/>
</dbReference>
<dbReference type="GO" id="GO:0015232">
    <property type="term" value="F:heme transmembrane transporter activity"/>
    <property type="evidence" value="ECO:0007669"/>
    <property type="project" value="InterPro"/>
</dbReference>
<evidence type="ECO:0000256" key="1">
    <source>
        <dbReference type="ARBA" id="ARBA00009186"/>
    </source>
</evidence>
<dbReference type="AlphaFoldDB" id="A0A2H5NNG6"/>
<accession>A0A2H5NNG6</accession>
<keyword evidence="3" id="KW-1133">Transmembrane helix</keyword>
<evidence type="ECO:0000313" key="4">
    <source>
        <dbReference type="EMBL" id="GAY41700.1"/>
    </source>
</evidence>
<sequence length="171" mass="19402">MKNRQHDNVMNLLMLLSRSKMTNRIVALHSRSKRNDAVEKNGTLLCFAGCVGSSITSELLTKHLGSKCYPALLLLILPILQSWTSFLNIVALPCYVSRTFSIQSGLLAPVYSFVIDNIQGIFLWRSFLLMLGASMTLFFQMKQQVLVRRTCRKEMIVGQSTLVHLRHSDRV</sequence>
<dbReference type="GO" id="GO:0017004">
    <property type="term" value="P:cytochrome complex assembly"/>
    <property type="evidence" value="ECO:0007669"/>
    <property type="project" value="UniProtKB-KW"/>
</dbReference>
<feature type="transmembrane region" description="Helical" evidence="3">
    <location>
        <begin position="72"/>
        <end position="98"/>
    </location>
</feature>
<reference evidence="4 5" key="1">
    <citation type="journal article" date="2017" name="Front. Genet.">
        <title>Draft sequencing of the heterozygous diploid genome of Satsuma (Citrus unshiu Marc.) using a hybrid assembly approach.</title>
        <authorList>
            <person name="Shimizu T."/>
            <person name="Tanizawa Y."/>
            <person name="Mochizuki T."/>
            <person name="Nagasaki H."/>
            <person name="Yoshioka T."/>
            <person name="Toyoda A."/>
            <person name="Fujiyama A."/>
            <person name="Kaminuma E."/>
            <person name="Nakamura Y."/>
        </authorList>
    </citation>
    <scope>NUCLEOTIDE SEQUENCE [LARGE SCALE GENOMIC DNA]</scope>
    <source>
        <strain evidence="5">cv. Miyagawa wase</strain>
    </source>
</reference>
<organism evidence="4 5">
    <name type="scientific">Citrus unshiu</name>
    <name type="common">Satsuma mandarin</name>
    <name type="synonym">Citrus nobilis var. unshiu</name>
    <dbReference type="NCBI Taxonomy" id="55188"/>
    <lineage>
        <taxon>Eukaryota</taxon>
        <taxon>Viridiplantae</taxon>
        <taxon>Streptophyta</taxon>
        <taxon>Embryophyta</taxon>
        <taxon>Tracheophyta</taxon>
        <taxon>Spermatophyta</taxon>
        <taxon>Magnoliopsida</taxon>
        <taxon>eudicotyledons</taxon>
        <taxon>Gunneridae</taxon>
        <taxon>Pentapetalae</taxon>
        <taxon>rosids</taxon>
        <taxon>malvids</taxon>
        <taxon>Sapindales</taxon>
        <taxon>Rutaceae</taxon>
        <taxon>Aurantioideae</taxon>
        <taxon>Citrus</taxon>
    </lineage>
</organism>
<dbReference type="STRING" id="55188.A0A2H5NNG6"/>
<keyword evidence="3" id="KW-0812">Transmembrane</keyword>
<dbReference type="EMBL" id="BDQV01000014">
    <property type="protein sequence ID" value="GAY41700.1"/>
    <property type="molecule type" value="Genomic_DNA"/>
</dbReference>
<name>A0A2H5NNG6_CITUN</name>
<dbReference type="GO" id="GO:0016020">
    <property type="term" value="C:membrane"/>
    <property type="evidence" value="ECO:0007669"/>
    <property type="project" value="InterPro"/>
</dbReference>
<evidence type="ECO:0000256" key="2">
    <source>
        <dbReference type="ARBA" id="ARBA00022748"/>
    </source>
</evidence>